<feature type="transmembrane region" description="Helical" evidence="1">
    <location>
        <begin position="264"/>
        <end position="284"/>
    </location>
</feature>
<dbReference type="InterPro" id="IPR011642">
    <property type="entry name" value="Gate_dom"/>
</dbReference>
<evidence type="ECO:0000259" key="2">
    <source>
        <dbReference type="Pfam" id="PF07670"/>
    </source>
</evidence>
<sequence length="313" mass="32833">MNIIEIIMTSGRSAVDIALYTLIPVMVVMMVIMKYLESVGILAKIINITAPLLKPFGLTGLSLFALIQLNFVSFAAPVATLAMMEKKGVSDRHLAATLAMLFAMGQANVLYPLAPLGLHWLGTVLISIAGGLIAGAATWYVFGRKLPTKEVISEEDAEVHSPQNNGILYIINSAGAESIRLALGAVPMLILSLTVVGILKSLGAITLLEQGLSPLMHVLNIPTVLIMPALVKCLAGGTAYLGVATELLKNGALNVHTLNASAGWLIQTFDLPGLGIMLGAGFRVARVARFAMLGALVGIIARGIVQAVIFAGT</sequence>
<keyword evidence="4" id="KW-1185">Reference proteome</keyword>
<feature type="transmembrane region" description="Helical" evidence="1">
    <location>
        <begin position="181"/>
        <end position="199"/>
    </location>
</feature>
<dbReference type="Proteomes" id="UP001164712">
    <property type="component" value="Chromosome"/>
</dbReference>
<name>A0ABY7HS68_9GAMM</name>
<dbReference type="EMBL" id="CP114058">
    <property type="protein sequence ID" value="WAT01666.1"/>
    <property type="molecule type" value="Genomic_DNA"/>
</dbReference>
<reference evidence="3" key="1">
    <citation type="submission" date="2022-12" db="EMBL/GenBank/DDBJ databases">
        <title>Complete genome sequence of an Australian strain of Rouxiella badensis DAR84756 and resolution of the R. badensis DSM100043 and R. chamberiensis DSM28324 genomes.</title>
        <authorList>
            <person name="Paul S."/>
            <person name="Anderson P.J."/>
            <person name="Maynard G."/>
            <person name="Dyall-Smith M."/>
            <person name="Kudinha T."/>
        </authorList>
    </citation>
    <scope>NUCLEOTIDE SEQUENCE</scope>
    <source>
        <strain evidence="3">DSM 28324</strain>
    </source>
</reference>
<protein>
    <submittedName>
        <fullName evidence="3">Nucleoside recognition family protein</fullName>
    </submittedName>
</protein>
<evidence type="ECO:0000313" key="3">
    <source>
        <dbReference type="EMBL" id="WAT01666.1"/>
    </source>
</evidence>
<keyword evidence="1" id="KW-1133">Transmembrane helix</keyword>
<feature type="transmembrane region" description="Helical" evidence="1">
    <location>
        <begin position="120"/>
        <end position="142"/>
    </location>
</feature>
<dbReference type="Pfam" id="PF07670">
    <property type="entry name" value="Gate"/>
    <property type="match status" value="1"/>
</dbReference>
<feature type="transmembrane region" description="Helical" evidence="1">
    <location>
        <begin position="290"/>
        <end position="311"/>
    </location>
</feature>
<keyword evidence="1" id="KW-0812">Transmembrane</keyword>
<feature type="transmembrane region" description="Helical" evidence="1">
    <location>
        <begin position="56"/>
        <end position="82"/>
    </location>
</feature>
<evidence type="ECO:0000256" key="1">
    <source>
        <dbReference type="SAM" id="Phobius"/>
    </source>
</evidence>
<organism evidence="3 4">
    <name type="scientific">Rouxiella chamberiensis</name>
    <dbReference type="NCBI Taxonomy" id="1513468"/>
    <lineage>
        <taxon>Bacteria</taxon>
        <taxon>Pseudomonadati</taxon>
        <taxon>Pseudomonadota</taxon>
        <taxon>Gammaproteobacteria</taxon>
        <taxon>Enterobacterales</taxon>
        <taxon>Yersiniaceae</taxon>
        <taxon>Rouxiella</taxon>
    </lineage>
</organism>
<feature type="domain" description="Nucleoside transporter/FeoB GTPase Gate" evidence="2">
    <location>
        <begin position="20"/>
        <end position="103"/>
    </location>
</feature>
<feature type="transmembrane region" description="Helical" evidence="1">
    <location>
        <begin position="17"/>
        <end position="36"/>
    </location>
</feature>
<feature type="transmembrane region" description="Helical" evidence="1">
    <location>
        <begin position="94"/>
        <end position="114"/>
    </location>
</feature>
<dbReference type="RefSeq" id="WP_045047299.1">
    <property type="nucleotide sequence ID" value="NZ_CP114058.1"/>
</dbReference>
<accession>A0ABY7HS68</accession>
<evidence type="ECO:0000313" key="4">
    <source>
        <dbReference type="Proteomes" id="UP001164712"/>
    </source>
</evidence>
<keyword evidence="1" id="KW-0472">Membrane</keyword>
<proteinExistence type="predicted"/>
<gene>
    <name evidence="3" type="ORF">O1V66_02600</name>
</gene>
<feature type="transmembrane region" description="Helical" evidence="1">
    <location>
        <begin position="219"/>
        <end position="243"/>
    </location>
</feature>